<dbReference type="Proteomes" id="UP000596742">
    <property type="component" value="Unassembled WGS sequence"/>
</dbReference>
<evidence type="ECO:0000256" key="3">
    <source>
        <dbReference type="SAM" id="SignalP"/>
    </source>
</evidence>
<dbReference type="Pfam" id="PF00088">
    <property type="entry name" value="Trefoil"/>
    <property type="match status" value="2"/>
</dbReference>
<feature type="domain" description="P-type" evidence="4">
    <location>
        <begin position="65"/>
        <end position="108"/>
    </location>
</feature>
<gene>
    <name evidence="5" type="ORF">MGAL_10B024300</name>
</gene>
<name>A0A8B6FSJ9_MYTGA</name>
<dbReference type="InterPro" id="IPR017994">
    <property type="entry name" value="P_trefoil_chordata"/>
</dbReference>
<dbReference type="PANTHER" id="PTHR13826:SF14">
    <property type="entry name" value="TREFOIL FACTOR 2"/>
    <property type="match status" value="1"/>
</dbReference>
<evidence type="ECO:0000259" key="4">
    <source>
        <dbReference type="PROSITE" id="PS51448"/>
    </source>
</evidence>
<feature type="signal peptide" evidence="3">
    <location>
        <begin position="1"/>
        <end position="18"/>
    </location>
</feature>
<dbReference type="GO" id="GO:0005615">
    <property type="term" value="C:extracellular space"/>
    <property type="evidence" value="ECO:0007669"/>
    <property type="project" value="TreeGrafter"/>
</dbReference>
<keyword evidence="6" id="KW-1185">Reference proteome</keyword>
<dbReference type="AlphaFoldDB" id="A0A8B6FSJ9"/>
<feature type="disulfide bond" evidence="2">
    <location>
        <begin position="22"/>
        <end position="48"/>
    </location>
</feature>
<dbReference type="InterPro" id="IPR000519">
    <property type="entry name" value="P_trefoil_dom"/>
</dbReference>
<dbReference type="SUPFAM" id="SSF57492">
    <property type="entry name" value="Trefoil"/>
    <property type="match status" value="2"/>
</dbReference>
<reference evidence="5" key="1">
    <citation type="submission" date="2018-11" db="EMBL/GenBank/DDBJ databases">
        <authorList>
            <person name="Alioto T."/>
            <person name="Alioto T."/>
        </authorList>
    </citation>
    <scope>NUCLEOTIDE SEQUENCE</scope>
</reference>
<dbReference type="OrthoDB" id="10051464at2759"/>
<dbReference type="PROSITE" id="PS51448">
    <property type="entry name" value="P_TREFOIL_2"/>
    <property type="match status" value="2"/>
</dbReference>
<keyword evidence="1 2" id="KW-1015">Disulfide bond</keyword>
<feature type="disulfide bond" evidence="2">
    <location>
        <begin position="32"/>
        <end position="47"/>
    </location>
</feature>
<feature type="domain" description="P-type" evidence="4">
    <location>
        <begin position="20"/>
        <end position="63"/>
    </location>
</feature>
<keyword evidence="3" id="KW-0732">Signal</keyword>
<accession>A0A8B6FSJ9</accession>
<dbReference type="PRINTS" id="PR00680">
    <property type="entry name" value="PTREFOIL"/>
</dbReference>
<organism evidence="5 6">
    <name type="scientific">Mytilus galloprovincialis</name>
    <name type="common">Mediterranean mussel</name>
    <dbReference type="NCBI Taxonomy" id="29158"/>
    <lineage>
        <taxon>Eukaryota</taxon>
        <taxon>Metazoa</taxon>
        <taxon>Spiralia</taxon>
        <taxon>Lophotrochozoa</taxon>
        <taxon>Mollusca</taxon>
        <taxon>Bivalvia</taxon>
        <taxon>Autobranchia</taxon>
        <taxon>Pteriomorphia</taxon>
        <taxon>Mytilida</taxon>
        <taxon>Mytiloidea</taxon>
        <taxon>Mytilidae</taxon>
        <taxon>Mytilinae</taxon>
        <taxon>Mytilus</taxon>
    </lineage>
</organism>
<feature type="disulfide bond" evidence="2">
    <location>
        <begin position="42"/>
        <end position="59"/>
    </location>
</feature>
<comment type="caution">
    <text evidence="5">The sequence shown here is derived from an EMBL/GenBank/DDBJ whole genome shotgun (WGS) entry which is preliminary data.</text>
</comment>
<evidence type="ECO:0000313" key="6">
    <source>
        <dbReference type="Proteomes" id="UP000596742"/>
    </source>
</evidence>
<dbReference type="CDD" id="cd00111">
    <property type="entry name" value="Trefoil"/>
    <property type="match status" value="2"/>
</dbReference>
<evidence type="ECO:0000256" key="1">
    <source>
        <dbReference type="ARBA" id="ARBA00023157"/>
    </source>
</evidence>
<dbReference type="Gene3D" id="4.10.110.10">
    <property type="entry name" value="Spasmolytic Protein, domain 1"/>
    <property type="match status" value="2"/>
</dbReference>
<evidence type="ECO:0000256" key="2">
    <source>
        <dbReference type="PROSITE-ProRule" id="PRU00779"/>
    </source>
</evidence>
<dbReference type="SMART" id="SM00018">
    <property type="entry name" value="PD"/>
    <property type="match status" value="2"/>
</dbReference>
<evidence type="ECO:0000313" key="5">
    <source>
        <dbReference type="EMBL" id="VDI54742.1"/>
    </source>
</evidence>
<dbReference type="InterPro" id="IPR044913">
    <property type="entry name" value="P_trefoil_dom_sf"/>
</dbReference>
<proteinExistence type="predicted"/>
<feature type="disulfide bond" evidence="2">
    <location>
        <begin position="77"/>
        <end position="92"/>
    </location>
</feature>
<protein>
    <recommendedName>
        <fullName evidence="4">P-type domain-containing protein</fullName>
    </recommendedName>
</protein>
<dbReference type="FunFam" id="4.10.110.10:FF:000006">
    <property type="entry name" value="Trefoil factor 1"/>
    <property type="match status" value="2"/>
</dbReference>
<dbReference type="EMBL" id="UYJE01007428">
    <property type="protein sequence ID" value="VDI54742.1"/>
    <property type="molecule type" value="Genomic_DNA"/>
</dbReference>
<dbReference type="PANTHER" id="PTHR13826">
    <property type="entry name" value="INTESTINAL TREFOIL FACTOR-RELATED"/>
    <property type="match status" value="1"/>
</dbReference>
<sequence length="108" mass="12100">MIIYPMLLVSVVCGIVYAADVCNVPPIFRQECGWGGISPEKCESRGCCFDSSIKGRTWCFEKSNSRCWVLPNVRLECGWAGISRKTCEARGCCFNSNTPGTKWCFKKK</sequence>
<feature type="disulfide bond" evidence="2">
    <location>
        <begin position="87"/>
        <end position="104"/>
    </location>
</feature>
<feature type="chain" id="PRO_5032435842" description="P-type domain-containing protein" evidence="3">
    <location>
        <begin position="19"/>
        <end position="108"/>
    </location>
</feature>
<feature type="disulfide bond" evidence="2">
    <location>
        <begin position="67"/>
        <end position="93"/>
    </location>
</feature>